<sequence length="370" mass="42278">MPLAQRSLFIDFSHLSNISPQRPYSQLNFQDFLLSTNEWDGVRFDYAVLISRVVARHIPSLAFVKDHLPKFIKGPYSEQLRAPNKVVPLPVLHCNEQKYDDVVQIMDYYEKFVDDAYKAAGVQKPKVHTGGDQLTRKRFSGGKRLRAGGVTKEDRFEHLSPITFELFHMMMNYVTLMFKQLYKNDSEKDLGTMKCEQNRILITKVNENVNEHYDADKDFVTSFVDAYIVEAVLDYFGMDNASSVLKQNMPPPFSNSAEASDWVKKHFISIVDLYVGRTSAVSETNSLEEDGFLMTVPLANGATKTITLRKVKKVVKEDGVKNYGHLVLELGLLFKALLDLCKTPSRERGLRLFKLAMVHFKANNWFGAKL</sequence>
<dbReference type="Proteomes" id="UP000507470">
    <property type="component" value="Unassembled WGS sequence"/>
</dbReference>
<reference evidence="2 3" key="1">
    <citation type="submission" date="2020-06" db="EMBL/GenBank/DDBJ databases">
        <authorList>
            <person name="Li R."/>
            <person name="Bekaert M."/>
        </authorList>
    </citation>
    <scope>NUCLEOTIDE SEQUENCE [LARGE SCALE GENOMIC DNA]</scope>
    <source>
        <strain evidence="3">wild</strain>
    </source>
</reference>
<accession>A0A6J8DKI1</accession>
<dbReference type="AlphaFoldDB" id="A0A6J8DKI1"/>
<dbReference type="OrthoDB" id="6126022at2759"/>
<dbReference type="Pfam" id="PF20231">
    <property type="entry name" value="DUF6589"/>
    <property type="match status" value="1"/>
</dbReference>
<organism evidence="2 3">
    <name type="scientific">Mytilus coruscus</name>
    <name type="common">Sea mussel</name>
    <dbReference type="NCBI Taxonomy" id="42192"/>
    <lineage>
        <taxon>Eukaryota</taxon>
        <taxon>Metazoa</taxon>
        <taxon>Spiralia</taxon>
        <taxon>Lophotrochozoa</taxon>
        <taxon>Mollusca</taxon>
        <taxon>Bivalvia</taxon>
        <taxon>Autobranchia</taxon>
        <taxon>Pteriomorphia</taxon>
        <taxon>Mytilida</taxon>
        <taxon>Mytiloidea</taxon>
        <taxon>Mytilidae</taxon>
        <taxon>Mytilinae</taxon>
        <taxon>Mytilus</taxon>
    </lineage>
</organism>
<evidence type="ECO:0000313" key="3">
    <source>
        <dbReference type="Proteomes" id="UP000507470"/>
    </source>
</evidence>
<dbReference type="EMBL" id="CACVKT020007503">
    <property type="protein sequence ID" value="CAC5408072.1"/>
    <property type="molecule type" value="Genomic_DNA"/>
</dbReference>
<feature type="domain" description="DUF6589" evidence="1">
    <location>
        <begin position="27"/>
        <end position="275"/>
    </location>
</feature>
<protein>
    <recommendedName>
        <fullName evidence="1">DUF6589 domain-containing protein</fullName>
    </recommendedName>
</protein>
<evidence type="ECO:0000313" key="2">
    <source>
        <dbReference type="EMBL" id="CAC5408072.1"/>
    </source>
</evidence>
<keyword evidence="3" id="KW-1185">Reference proteome</keyword>
<proteinExistence type="predicted"/>
<dbReference type="InterPro" id="IPR046496">
    <property type="entry name" value="DUF6589"/>
</dbReference>
<name>A0A6J8DKI1_MYTCO</name>
<evidence type="ECO:0000259" key="1">
    <source>
        <dbReference type="Pfam" id="PF20231"/>
    </source>
</evidence>
<gene>
    <name evidence="2" type="ORF">MCOR_41488</name>
</gene>